<feature type="transmembrane region" description="Helical" evidence="1">
    <location>
        <begin position="20"/>
        <end position="46"/>
    </location>
</feature>
<dbReference type="RefSeq" id="WP_014221803.1">
    <property type="nucleotide sequence ID" value="NZ_LWBO01000012.1"/>
</dbReference>
<keyword evidence="3" id="KW-1185">Reference proteome</keyword>
<feature type="transmembrane region" description="Helical" evidence="1">
    <location>
        <begin position="58"/>
        <end position="80"/>
    </location>
</feature>
<sequence>MVILIFAICSLYYGGWGGLLLVMLAVIFGFLLSSPLLVVISPLIKFSSRIPYASRSKMAWLIFSLFIIYSLILTGLRLILGDNYDGVVTKEDALLMLSTIVVQFLAVRTTRKSLYKLYEQL</sequence>
<protein>
    <submittedName>
        <fullName evidence="2">Uncharacterized protein</fullName>
    </submittedName>
</protein>
<comment type="caution">
    <text evidence="2">The sequence shown here is derived from an EMBL/GenBank/DDBJ whole genome shotgun (WGS) entry which is preliminary data.</text>
</comment>
<keyword evidence="1" id="KW-0472">Membrane</keyword>
<proteinExistence type="predicted"/>
<dbReference type="Proteomes" id="UP000192277">
    <property type="component" value="Unassembled WGS sequence"/>
</dbReference>
<evidence type="ECO:0000256" key="1">
    <source>
        <dbReference type="SAM" id="Phobius"/>
    </source>
</evidence>
<keyword evidence="1" id="KW-0812">Transmembrane</keyword>
<gene>
    <name evidence="2" type="ORF">A4D02_07765</name>
</gene>
<dbReference type="EMBL" id="LWBO01000012">
    <property type="protein sequence ID" value="OQP48596.1"/>
    <property type="molecule type" value="Genomic_DNA"/>
</dbReference>
<name>A0ABX3NWH7_9BACT</name>
<keyword evidence="1" id="KW-1133">Transmembrane helix</keyword>
<evidence type="ECO:0000313" key="2">
    <source>
        <dbReference type="EMBL" id="OQP48596.1"/>
    </source>
</evidence>
<evidence type="ECO:0000313" key="3">
    <source>
        <dbReference type="Proteomes" id="UP000192277"/>
    </source>
</evidence>
<reference evidence="2 3" key="1">
    <citation type="submission" date="2016-04" db="EMBL/GenBank/DDBJ databases">
        <authorList>
            <person name="Chen L."/>
            <person name="Zhuang W."/>
            <person name="Wang G."/>
        </authorList>
    </citation>
    <scope>NUCLEOTIDE SEQUENCE [LARGE SCALE GENOMIC DNA]</scope>
    <source>
        <strain evidence="3">GR20</strain>
    </source>
</reference>
<accession>A0ABX3NWH7</accession>
<organism evidence="2 3">
    <name type="scientific">Niastella koreensis</name>
    <dbReference type="NCBI Taxonomy" id="354356"/>
    <lineage>
        <taxon>Bacteria</taxon>
        <taxon>Pseudomonadati</taxon>
        <taxon>Bacteroidota</taxon>
        <taxon>Chitinophagia</taxon>
        <taxon>Chitinophagales</taxon>
        <taxon>Chitinophagaceae</taxon>
        <taxon>Niastella</taxon>
    </lineage>
</organism>